<sequence length="450" mass="51232">MSRLDSAAVLVEYDSLAELQIHKTSKNVTTAEEAFQCVLCFGILDPDFIAEVSASVAESLEKMPYDANTFILALNLPTSQTLRESLISKLRTDFRGILIQVPFKVRNVDAYIKKNWRGLEQTPNTLLGPPANFPGNFQERKKRRFGEDSGPSSSECSKQQLQQVLNRISPEIARKYSYKSPTKKCTYKLEFERDPIYIAGRYCKFSRSLPQSPWSEEKDAPREPGNSVSEKVCDVLKTEFGASDSRFITSGREDIDVRMLGEGRPFVVELRNCKTTKPLQGTRYLETLPIVEAKINGQLDIKVKYLTRVQRDVAEKLSVGEEEKRKQYTAYCYSSLPLAPESFEKAFAAIPVEVINSQHCSCLPRSLLDRPRSVYTMEFLPLDKHHFLTRVETQAGTYIKEFVHGDFGRTRPSLADLLGVEQGEVDILELDVEKVDHPWPPKYEKPVHFR</sequence>
<dbReference type="Gene3D" id="3.30.70.2510">
    <property type="match status" value="1"/>
</dbReference>
<feature type="domain" description="Pus10-like C-terminal" evidence="6">
    <location>
        <begin position="197"/>
        <end position="436"/>
    </location>
</feature>
<proteinExistence type="inferred from homology"/>
<evidence type="ECO:0000256" key="1">
    <source>
        <dbReference type="ARBA" id="ARBA00009652"/>
    </source>
</evidence>
<evidence type="ECO:0000313" key="7">
    <source>
        <dbReference type="EMBL" id="CAD6196686.1"/>
    </source>
</evidence>
<protein>
    <recommendedName>
        <fullName evidence="2">tRNA pseudouridine(55) synthase</fullName>
        <ecNumber evidence="2">5.4.99.25</ecNumber>
    </recommendedName>
</protein>
<dbReference type="OrthoDB" id="271937at2759"/>
<name>A0A8S1HUK6_9PELO</name>
<keyword evidence="3" id="KW-0819">tRNA processing</keyword>
<keyword evidence="8" id="KW-1185">Reference proteome</keyword>
<dbReference type="EC" id="5.4.99.25" evidence="2"/>
<dbReference type="Pfam" id="PF21238">
    <property type="entry name" value="Pus10_C"/>
    <property type="match status" value="1"/>
</dbReference>
<dbReference type="InterPro" id="IPR039894">
    <property type="entry name" value="Pus10-like"/>
</dbReference>
<dbReference type="GO" id="GO:0003723">
    <property type="term" value="F:RNA binding"/>
    <property type="evidence" value="ECO:0007669"/>
    <property type="project" value="InterPro"/>
</dbReference>
<dbReference type="InterPro" id="IPR048741">
    <property type="entry name" value="Pus10-like_C"/>
</dbReference>
<accession>A0A8S1HUK6</accession>
<evidence type="ECO:0000259" key="6">
    <source>
        <dbReference type="Pfam" id="PF21238"/>
    </source>
</evidence>
<dbReference type="SUPFAM" id="SSF55120">
    <property type="entry name" value="Pseudouridine synthase"/>
    <property type="match status" value="1"/>
</dbReference>
<evidence type="ECO:0000256" key="4">
    <source>
        <dbReference type="ARBA" id="ARBA00023235"/>
    </source>
</evidence>
<gene>
    <name evidence="7" type="ORF">CAUJ_LOCUS12599</name>
</gene>
<dbReference type="Gene3D" id="3.30.70.3190">
    <property type="match status" value="1"/>
</dbReference>
<dbReference type="GO" id="GO:0031119">
    <property type="term" value="P:tRNA pseudouridine synthesis"/>
    <property type="evidence" value="ECO:0007669"/>
    <property type="project" value="TreeGrafter"/>
</dbReference>
<dbReference type="EMBL" id="CAJGYM010000077">
    <property type="protein sequence ID" value="CAD6196686.1"/>
    <property type="molecule type" value="Genomic_DNA"/>
</dbReference>
<reference evidence="7" key="1">
    <citation type="submission" date="2020-10" db="EMBL/GenBank/DDBJ databases">
        <authorList>
            <person name="Kikuchi T."/>
        </authorList>
    </citation>
    <scope>NUCLEOTIDE SEQUENCE</scope>
    <source>
        <strain evidence="7">NKZ352</strain>
    </source>
</reference>
<dbReference type="PANTHER" id="PTHR21568:SF0">
    <property type="entry name" value="TRNA PSEUDOURIDINE SYNTHASE PUS10"/>
    <property type="match status" value="1"/>
</dbReference>
<dbReference type="FunFam" id="3.30.70.2510:FF:000001">
    <property type="entry name" value="tRNA pseudouridine synthase Pus10"/>
    <property type="match status" value="1"/>
</dbReference>
<evidence type="ECO:0000313" key="8">
    <source>
        <dbReference type="Proteomes" id="UP000835052"/>
    </source>
</evidence>
<dbReference type="AlphaFoldDB" id="A0A8S1HUK6"/>
<comment type="similarity">
    <text evidence="1">Belongs to the pseudouridine synthase Pus10 family.</text>
</comment>
<dbReference type="PANTHER" id="PTHR21568">
    <property type="entry name" value="TRNA PSEUDOURIDINE SYNTHASE PUS10"/>
    <property type="match status" value="1"/>
</dbReference>
<comment type="caution">
    <text evidence="7">The sequence shown here is derived from an EMBL/GenBank/DDBJ whole genome shotgun (WGS) entry which is preliminary data.</text>
</comment>
<keyword evidence="4" id="KW-0413">Isomerase</keyword>
<organism evidence="7 8">
    <name type="scientific">Caenorhabditis auriculariae</name>
    <dbReference type="NCBI Taxonomy" id="2777116"/>
    <lineage>
        <taxon>Eukaryota</taxon>
        <taxon>Metazoa</taxon>
        <taxon>Ecdysozoa</taxon>
        <taxon>Nematoda</taxon>
        <taxon>Chromadorea</taxon>
        <taxon>Rhabditida</taxon>
        <taxon>Rhabditina</taxon>
        <taxon>Rhabditomorpha</taxon>
        <taxon>Rhabditoidea</taxon>
        <taxon>Rhabditidae</taxon>
        <taxon>Peloderinae</taxon>
        <taxon>Caenorhabditis</taxon>
    </lineage>
</organism>
<dbReference type="InterPro" id="IPR020103">
    <property type="entry name" value="PsdUridine_synth_cat_dom_sf"/>
</dbReference>
<evidence type="ECO:0000256" key="5">
    <source>
        <dbReference type="SAM" id="MobiDB-lite"/>
    </source>
</evidence>
<evidence type="ECO:0000256" key="3">
    <source>
        <dbReference type="ARBA" id="ARBA00022694"/>
    </source>
</evidence>
<dbReference type="GO" id="GO:0160148">
    <property type="term" value="F:tRNA pseudouridine(55) synthase activity"/>
    <property type="evidence" value="ECO:0007669"/>
    <property type="project" value="UniProtKB-EC"/>
</dbReference>
<evidence type="ECO:0000256" key="2">
    <source>
        <dbReference type="ARBA" id="ARBA00012787"/>
    </source>
</evidence>
<dbReference type="Proteomes" id="UP000835052">
    <property type="component" value="Unassembled WGS sequence"/>
</dbReference>
<feature type="region of interest" description="Disordered" evidence="5">
    <location>
        <begin position="209"/>
        <end position="228"/>
    </location>
</feature>